<dbReference type="EMBL" id="CAJVQC010015387">
    <property type="protein sequence ID" value="CAG8666541.1"/>
    <property type="molecule type" value="Genomic_DNA"/>
</dbReference>
<keyword evidence="2" id="KW-1185">Reference proteome</keyword>
<gene>
    <name evidence="1" type="ORF">RPERSI_LOCUS8495</name>
</gene>
<evidence type="ECO:0000313" key="1">
    <source>
        <dbReference type="EMBL" id="CAG8666541.1"/>
    </source>
</evidence>
<comment type="caution">
    <text evidence="1">The sequence shown here is derived from an EMBL/GenBank/DDBJ whole genome shotgun (WGS) entry which is preliminary data.</text>
</comment>
<accession>A0ACA9NSX9</accession>
<proteinExistence type="predicted"/>
<name>A0ACA9NSX9_9GLOM</name>
<protein>
    <submittedName>
        <fullName evidence="1">7929_t:CDS:1</fullName>
    </submittedName>
</protein>
<evidence type="ECO:0000313" key="2">
    <source>
        <dbReference type="Proteomes" id="UP000789920"/>
    </source>
</evidence>
<sequence length="131" mass="15169">MSSLRREATVYQDVNTIPEQKEKLKNREENRKLTNLRQLLTFLDIPNPIVDYLISFNHLETEQFNRPPFTTLQENCNSTTASLIVIGSSETEYCIKQFLLLLSENSYSISTSSIIIFSETEDHSRQPIEPL</sequence>
<dbReference type="Proteomes" id="UP000789920">
    <property type="component" value="Unassembled WGS sequence"/>
</dbReference>
<organism evidence="1 2">
    <name type="scientific">Racocetra persica</name>
    <dbReference type="NCBI Taxonomy" id="160502"/>
    <lineage>
        <taxon>Eukaryota</taxon>
        <taxon>Fungi</taxon>
        <taxon>Fungi incertae sedis</taxon>
        <taxon>Mucoromycota</taxon>
        <taxon>Glomeromycotina</taxon>
        <taxon>Glomeromycetes</taxon>
        <taxon>Diversisporales</taxon>
        <taxon>Gigasporaceae</taxon>
        <taxon>Racocetra</taxon>
    </lineage>
</organism>
<reference evidence="1" key="1">
    <citation type="submission" date="2021-06" db="EMBL/GenBank/DDBJ databases">
        <authorList>
            <person name="Kallberg Y."/>
            <person name="Tangrot J."/>
            <person name="Rosling A."/>
        </authorList>
    </citation>
    <scope>NUCLEOTIDE SEQUENCE</scope>
    <source>
        <strain evidence="1">MA461A</strain>
    </source>
</reference>